<dbReference type="SUPFAM" id="SSF52540">
    <property type="entry name" value="P-loop containing nucleoside triphosphate hydrolases"/>
    <property type="match status" value="1"/>
</dbReference>
<dbReference type="SMART" id="SM00382">
    <property type="entry name" value="AAA"/>
    <property type="match status" value="1"/>
</dbReference>
<gene>
    <name evidence="5" type="ORF">AVDCRST_MAG67-1991</name>
</gene>
<keyword evidence="1" id="KW-0547">Nucleotide-binding</keyword>
<feature type="coiled-coil region" evidence="3">
    <location>
        <begin position="1034"/>
        <end position="1080"/>
    </location>
</feature>
<dbReference type="EMBL" id="CADCVQ010000081">
    <property type="protein sequence ID" value="CAA9501086.1"/>
    <property type="molecule type" value="Genomic_DNA"/>
</dbReference>
<dbReference type="Pfam" id="PF13191">
    <property type="entry name" value="AAA_16"/>
    <property type="match status" value="1"/>
</dbReference>
<dbReference type="Gene3D" id="3.40.50.300">
    <property type="entry name" value="P-loop containing nucleotide triphosphate hydrolases"/>
    <property type="match status" value="1"/>
</dbReference>
<evidence type="ECO:0000256" key="1">
    <source>
        <dbReference type="ARBA" id="ARBA00022741"/>
    </source>
</evidence>
<dbReference type="InterPro" id="IPR027417">
    <property type="entry name" value="P-loop_NTPase"/>
</dbReference>
<sequence length="1148" mass="122701">MYVGTGSLVGRDRELAELRQGLDNALGGRGRLFMVAGDPGVGKTALADEIGAEAAAAGASVLWGRAWDGGGAPSYWPWLRILRRLATTRDIGAALAALGPEATGRLTRLMPSLARAPEHLAADVAGSKDAGAPDPAADLAESDAARFQLFDAITSLLRAAAGQGPIVLILDDLHAVDHPSLLLLGFLAVHVRDSPILVIGTYREAEARLDPQLAATLGDIIRHGQRLPLRGLRERDVADVVERVAGRRPPDRVVRAIHAATEGNPFFVDEVVRLLSAEGRLDDVTQVARVRIPDGVRETIRHRLEPLPDRTLQLLYTAAVIGREFRIDTLQRVSGADAAELDAALGAAVDSGVIAERPSALGAYAFSHGLIRETLYDDLGPQRRGQLHRATGLVLEELYCADPEPRVAELAHHFFVAATAGELSKSIDYCVRAGERALKLVAYEEAAKHFERALQAYGLQERVDAARRCDLLLALGTAQSRAGDSRAARATFLRAAGVARTLSSPERLAKAALGYGAGMGGFEFGRVDGGLVALLSEAREALGDEDGPLLARVLGRQATELYFSDRSEERGALGERAVAMARRIDDRATLASTLSARFLTLWGPENSVQRLQIATDVVALGEEARDRELVLRGHVWRILSLMELGDWVGADIELAAHARLAEELRDPLHLWYVPLFRAARALLEGRLADAERFAQEAFAIGRGVQAQNAAQLYATQLFALRAEQGRLSEVEQSLEEFGRRYPAAPVWRAASAFSLSVLGRTQDARRAFDAMTAGHLAEVPRDGEWLSTVALLVCTGARIGDARRTDELGELLAPYTERAVIAGRGAICLGPVSRFAGIAAAAGGHFAEAIDLLEHALAMARRWGAEPMVAGIRLELAEVLERSGSGSADYEKRARELRADGLDAARRLELVGLENRWSQGVAPEPGVVPTAPAVAAGAAPSGFGPLAFYRRGDIWTIGPAGNQIQMRDAKGLAHVARLLAAPHVEFHALDLVGGASPGDRGAGVGGAAGAAGAGIEIRSRGESDAGPVLDNQAKAAYRARVGELQEEIDEAESFNDPERAARAREELAFLARELANAVGLHGRDRKTGSDAERARLNVTRSIRAALKRLSEHDAVLGRRLGTAIRTGTFCAYEPPPGEEPVWDLVGPA</sequence>
<dbReference type="AlphaFoldDB" id="A0A6J4SJV0"/>
<feature type="domain" description="AAA+ ATPase" evidence="4">
    <location>
        <begin position="29"/>
        <end position="227"/>
    </location>
</feature>
<dbReference type="GO" id="GO:0005737">
    <property type="term" value="C:cytoplasm"/>
    <property type="evidence" value="ECO:0007669"/>
    <property type="project" value="TreeGrafter"/>
</dbReference>
<accession>A0A6J4SJV0</accession>
<organism evidence="5">
    <name type="scientific">uncultured Solirubrobacteraceae bacterium</name>
    <dbReference type="NCBI Taxonomy" id="1162706"/>
    <lineage>
        <taxon>Bacteria</taxon>
        <taxon>Bacillati</taxon>
        <taxon>Actinomycetota</taxon>
        <taxon>Thermoleophilia</taxon>
        <taxon>Solirubrobacterales</taxon>
        <taxon>Solirubrobacteraceae</taxon>
        <taxon>environmental samples</taxon>
    </lineage>
</organism>
<evidence type="ECO:0000259" key="4">
    <source>
        <dbReference type="SMART" id="SM00382"/>
    </source>
</evidence>
<dbReference type="InterPro" id="IPR003593">
    <property type="entry name" value="AAA+_ATPase"/>
</dbReference>
<evidence type="ECO:0000313" key="5">
    <source>
        <dbReference type="EMBL" id="CAA9501086.1"/>
    </source>
</evidence>
<protein>
    <recommendedName>
        <fullName evidence="4">AAA+ ATPase domain-containing protein</fullName>
    </recommendedName>
</protein>
<dbReference type="InterPro" id="IPR041664">
    <property type="entry name" value="AAA_16"/>
</dbReference>
<proteinExistence type="predicted"/>
<evidence type="ECO:0000256" key="2">
    <source>
        <dbReference type="ARBA" id="ARBA00022840"/>
    </source>
</evidence>
<evidence type="ECO:0000256" key="3">
    <source>
        <dbReference type="SAM" id="Coils"/>
    </source>
</evidence>
<dbReference type="GO" id="GO:0005524">
    <property type="term" value="F:ATP binding"/>
    <property type="evidence" value="ECO:0007669"/>
    <property type="project" value="UniProtKB-KW"/>
</dbReference>
<keyword evidence="3" id="KW-0175">Coiled coil</keyword>
<dbReference type="PANTHER" id="PTHR16305:SF28">
    <property type="entry name" value="GUANYLATE CYCLASE DOMAIN-CONTAINING PROTEIN"/>
    <property type="match status" value="1"/>
</dbReference>
<dbReference type="PANTHER" id="PTHR16305">
    <property type="entry name" value="TESTICULAR SOLUBLE ADENYLYL CYCLASE"/>
    <property type="match status" value="1"/>
</dbReference>
<name>A0A6J4SJV0_9ACTN</name>
<dbReference type="GO" id="GO:0004016">
    <property type="term" value="F:adenylate cyclase activity"/>
    <property type="evidence" value="ECO:0007669"/>
    <property type="project" value="TreeGrafter"/>
</dbReference>
<reference evidence="5" key="1">
    <citation type="submission" date="2020-02" db="EMBL/GenBank/DDBJ databases">
        <authorList>
            <person name="Meier V. D."/>
        </authorList>
    </citation>
    <scope>NUCLEOTIDE SEQUENCE</scope>
    <source>
        <strain evidence="5">AVDCRST_MAG67</strain>
    </source>
</reference>
<keyword evidence="2" id="KW-0067">ATP-binding</keyword>